<reference key="1">
    <citation type="journal article" date="2011" name="Mol. Biol. Evol.">
        <title>Unity in variety -- the pan-genome of the Chlamydiae.</title>
        <authorList>
            <person name="Collingro A."/>
            <person name="Tischler P."/>
            <person name="Weinmaier T."/>
            <person name="Penz T."/>
            <person name="Heinz E."/>
            <person name="Brunham R.C."/>
            <person name="Read T.D."/>
            <person name="Bavoil P.M."/>
            <person name="Sachse K."/>
            <person name="Kahane S."/>
            <person name="Friedman M.G."/>
            <person name="Rattei T."/>
            <person name="Myers G.S.A."/>
            <person name="Horn M."/>
        </authorList>
    </citation>
    <scope>NUCLEOTIDE SEQUENCE</scope>
    <source>
        <strain>UV7</strain>
    </source>
</reference>
<evidence type="ECO:0000313" key="1">
    <source>
        <dbReference type="EMBL" id="CCB86544.1"/>
    </source>
</evidence>
<sequence>MDPIGIATDQIKKINESITPSSHHSEVTSIAQNIFSKYPSGSMVTKLTSTFEIKQTWLYNEWSPECQFSKYIRPTFPKRADLSPKNENPNIALIESIFQSVRGQFQLWKSEREEARWRKVEINALEIDWMLKNVEILFPSEEQFQVSELRGIVLWKNPSPTALKRYQLYEGNHRISAWKTSQIPKRLPATIFIGKPKKEISH</sequence>
<dbReference type="HOGENOM" id="CLU_1353565_0_0_0"/>
<proteinExistence type="predicted"/>
<dbReference type="Proteomes" id="UP000000495">
    <property type="component" value="Chromosome"/>
</dbReference>
<evidence type="ECO:0000313" key="2">
    <source>
        <dbReference type="Proteomes" id="UP000000495"/>
    </source>
</evidence>
<keyword evidence="2" id="KW-1185">Reference proteome</keyword>
<reference evidence="1 2" key="2">
    <citation type="journal article" date="2011" name="Mol. Biol. Evol.">
        <title>Unity in variety--the pan-genome of the Chlamydiae.</title>
        <authorList>
            <person name="Collingro A."/>
            <person name="Tischler P."/>
            <person name="Weinmaier T."/>
            <person name="Penz T."/>
            <person name="Heinz E."/>
            <person name="Brunham R.C."/>
            <person name="Read T.D."/>
            <person name="Bavoil P.M."/>
            <person name="Sachse K."/>
            <person name="Kahane S."/>
            <person name="Friedman M.G."/>
            <person name="Rattei T."/>
            <person name="Myers G.S."/>
            <person name="Horn M."/>
        </authorList>
    </citation>
    <scope>NUCLEOTIDE SEQUENCE [LARGE SCALE GENOMIC DNA]</scope>
    <source>
        <strain evidence="2">UV7</strain>
    </source>
</reference>
<dbReference type="KEGG" id="puv:PUV_15940"/>
<organism evidence="1 2">
    <name type="scientific">Parachlamydia acanthamoebae (strain UV7)</name>
    <dbReference type="NCBI Taxonomy" id="765952"/>
    <lineage>
        <taxon>Bacteria</taxon>
        <taxon>Pseudomonadati</taxon>
        <taxon>Chlamydiota</taxon>
        <taxon>Chlamydiia</taxon>
        <taxon>Parachlamydiales</taxon>
        <taxon>Parachlamydiaceae</taxon>
        <taxon>Parachlamydia</taxon>
    </lineage>
</organism>
<dbReference type="STRING" id="765952.PUV_15940"/>
<accession>F8L026</accession>
<dbReference type="AlphaFoldDB" id="F8L026"/>
<dbReference type="EMBL" id="FR872580">
    <property type="protein sequence ID" value="CCB86544.1"/>
    <property type="molecule type" value="Genomic_DNA"/>
</dbReference>
<gene>
    <name evidence="1" type="ordered locus">PUV_15940</name>
</gene>
<evidence type="ECO:0008006" key="3">
    <source>
        <dbReference type="Google" id="ProtNLM"/>
    </source>
</evidence>
<name>F8L026_PARAV</name>
<protein>
    <recommendedName>
        <fullName evidence="3">ParB/Sulfiredoxin domain-containing protein</fullName>
    </recommendedName>
</protein>